<accession>A0A4U6V538</accession>
<evidence type="ECO:0000256" key="1">
    <source>
        <dbReference type="SAM" id="MobiDB-lite"/>
    </source>
</evidence>
<feature type="compositionally biased region" description="Low complexity" evidence="1">
    <location>
        <begin position="75"/>
        <end position="85"/>
    </location>
</feature>
<evidence type="ECO:0000313" key="2">
    <source>
        <dbReference type="EMBL" id="TKW24280.1"/>
    </source>
</evidence>
<dbReference type="EMBL" id="CM016554">
    <property type="protein sequence ID" value="TKW24280.1"/>
    <property type="molecule type" value="Genomic_DNA"/>
</dbReference>
<reference evidence="2" key="1">
    <citation type="submission" date="2019-03" db="EMBL/GenBank/DDBJ databases">
        <title>WGS assembly of Setaria viridis.</title>
        <authorList>
            <person name="Huang P."/>
            <person name="Jenkins J."/>
            <person name="Grimwood J."/>
            <person name="Barry K."/>
            <person name="Healey A."/>
            <person name="Mamidi S."/>
            <person name="Sreedasyam A."/>
            <person name="Shu S."/>
            <person name="Feldman M."/>
            <person name="Wu J."/>
            <person name="Yu Y."/>
            <person name="Chen C."/>
            <person name="Johnson J."/>
            <person name="Rokhsar D."/>
            <person name="Baxter I."/>
            <person name="Schmutz J."/>
            <person name="Brutnell T."/>
            <person name="Kellogg E."/>
        </authorList>
    </citation>
    <scope>NUCLEOTIDE SEQUENCE [LARGE SCALE GENOMIC DNA]</scope>
</reference>
<evidence type="ECO:0000313" key="3">
    <source>
        <dbReference type="Proteomes" id="UP000298652"/>
    </source>
</evidence>
<feature type="region of interest" description="Disordered" evidence="1">
    <location>
        <begin position="40"/>
        <end position="166"/>
    </location>
</feature>
<dbReference type="Gramene" id="TKW24280">
    <property type="protein sequence ID" value="TKW24280"/>
    <property type="gene ID" value="SEVIR_3G042400v2"/>
</dbReference>
<dbReference type="AlphaFoldDB" id="A0A4U6V538"/>
<organism evidence="2 3">
    <name type="scientific">Setaria viridis</name>
    <name type="common">Green bristlegrass</name>
    <name type="synonym">Setaria italica subsp. viridis</name>
    <dbReference type="NCBI Taxonomy" id="4556"/>
    <lineage>
        <taxon>Eukaryota</taxon>
        <taxon>Viridiplantae</taxon>
        <taxon>Streptophyta</taxon>
        <taxon>Embryophyta</taxon>
        <taxon>Tracheophyta</taxon>
        <taxon>Spermatophyta</taxon>
        <taxon>Magnoliopsida</taxon>
        <taxon>Liliopsida</taxon>
        <taxon>Poales</taxon>
        <taxon>Poaceae</taxon>
        <taxon>PACMAD clade</taxon>
        <taxon>Panicoideae</taxon>
        <taxon>Panicodae</taxon>
        <taxon>Paniceae</taxon>
        <taxon>Cenchrinae</taxon>
        <taxon>Setaria</taxon>
    </lineage>
</organism>
<gene>
    <name evidence="2" type="ORF">SEVIR_3G042400v2</name>
</gene>
<sequence>MWIEPERFTKKSLEPLSPLYPCRKVMIGASEVPYCCCCDPDRTWTDDRRDGGSRRRWHQGERQHVGSPHQDKQQPVPSGGEPESSGVGGAANHGRKDKARKESNRKQKKKQLAMDNSETSTEGPLAHHQRRPSAGGGRRGVGAVLQNSPHLDRNYSPRSKYLHKAP</sequence>
<dbReference type="Proteomes" id="UP000298652">
    <property type="component" value="Chromosome 3"/>
</dbReference>
<feature type="compositionally biased region" description="Basic and acidic residues" evidence="1">
    <location>
        <begin position="40"/>
        <end position="72"/>
    </location>
</feature>
<keyword evidence="3" id="KW-1185">Reference proteome</keyword>
<protein>
    <submittedName>
        <fullName evidence="2">Uncharacterized protein</fullName>
    </submittedName>
</protein>
<proteinExistence type="predicted"/>
<name>A0A4U6V538_SETVI</name>